<dbReference type="Proteomes" id="UP000805649">
    <property type="component" value="Unassembled WGS sequence"/>
</dbReference>
<accession>A0ACC3ZFM6</accession>
<gene>
    <name evidence="1" type="ORF">CTRU02_200798</name>
</gene>
<dbReference type="EMBL" id="VUJX02000001">
    <property type="protein sequence ID" value="KAL0942912.1"/>
    <property type="molecule type" value="Genomic_DNA"/>
</dbReference>
<comment type="caution">
    <text evidence="1">The sequence shown here is derived from an EMBL/GenBank/DDBJ whole genome shotgun (WGS) entry which is preliminary data.</text>
</comment>
<evidence type="ECO:0000313" key="2">
    <source>
        <dbReference type="Proteomes" id="UP000805649"/>
    </source>
</evidence>
<keyword evidence="2" id="KW-1185">Reference proteome</keyword>
<proteinExistence type="predicted"/>
<sequence>MASSSCYPEGRRYSRLEPPYVYSDRQQRYSNTSEVRTSNMTERETDTDTPPRKRIAVACGRCRKRKIRCSGDAGNGLPCQNCKAAGADNCMFLRVASQEAPWVQPTDQAFSYELKAARAYQAHHALGSPLTTSPTHYASDIQDGLQRNAHGGYSAASAGYPSYGTAKYYPTMPSWTSPATYPGDDGTGVDYSAMGYPYSYHSQDPAYLYRMTAAAKAAPNADLYVNTDGTGYGYGSGGAALVHRPASATVSPAEMTNFSLSNVAASLPHSGGDRLLPHPSRLSGTNNVLAYRTDASSTAPYTTSNSATSSLSTPSNTSPSSVESEVPTSYENASVPAYPPPSHTLPSMTHMHHRLSGAGDMSGYPPSTSSSGDSIFSASEASLRTQGSASDLSYKYTDASSTSSTGSGRRGSGETSSSGGSLSNGQTYTVTTPSSAMYAASMASHGRHRHVGAYALLSDEVEQQQQHAHHHSSGRRPAGSLAAS</sequence>
<evidence type="ECO:0000313" key="1">
    <source>
        <dbReference type="EMBL" id="KAL0942912.1"/>
    </source>
</evidence>
<name>A0ACC3ZFM6_COLTU</name>
<reference evidence="1 2" key="1">
    <citation type="journal article" date="2020" name="Phytopathology">
        <title>Genome Sequence Resources of Colletotrichum truncatum, C. plurivorum, C. musicola, and C. sojae: Four Species Pathogenic to Soybean (Glycine max).</title>
        <authorList>
            <person name="Rogerio F."/>
            <person name="Boufleur T.R."/>
            <person name="Ciampi-Guillardi M."/>
            <person name="Sukno S.A."/>
            <person name="Thon M.R."/>
            <person name="Massola Junior N.S."/>
            <person name="Baroncelli R."/>
        </authorList>
    </citation>
    <scope>NUCLEOTIDE SEQUENCE [LARGE SCALE GENOMIC DNA]</scope>
    <source>
        <strain evidence="1 2">CMES1059</strain>
    </source>
</reference>
<organism evidence="1 2">
    <name type="scientific">Colletotrichum truncatum</name>
    <name type="common">Anthracnose fungus</name>
    <name type="synonym">Colletotrichum capsici</name>
    <dbReference type="NCBI Taxonomy" id="5467"/>
    <lineage>
        <taxon>Eukaryota</taxon>
        <taxon>Fungi</taxon>
        <taxon>Dikarya</taxon>
        <taxon>Ascomycota</taxon>
        <taxon>Pezizomycotina</taxon>
        <taxon>Sordariomycetes</taxon>
        <taxon>Hypocreomycetidae</taxon>
        <taxon>Glomerellales</taxon>
        <taxon>Glomerellaceae</taxon>
        <taxon>Colletotrichum</taxon>
        <taxon>Colletotrichum truncatum species complex</taxon>
    </lineage>
</organism>
<protein>
    <submittedName>
        <fullName evidence="1">Transcriptional regulatory protein C2H10.01</fullName>
    </submittedName>
</protein>